<keyword evidence="4" id="KW-0804">Transcription</keyword>
<sequence length="548" mass="62184">MSEILDQNNPTPISSHDQDNKIPVVEQEIQVPNHELDGVLEILKNDDKLSQLMMSQSTNKKNAFISQIANTAMEELMKLLKTNEPLWLKSLHDGKFILQRDSYQRMFLRINCLKGPHARIESSKDSRVVNMSLTQLVEMFINSDKWIDLFPTIVKKAQTVKVFESGSLENRNGALQLMNAKMHVLSHLVPTRTFHFLRYCKQIEVGTWVIVDVSVDSSEDKTTVSCAWRLPSGCLIQEITQGLCRVSWMEHVEVNDNIQTHQLFRDIIINTYGARRWILTLKRMCERFECASTETIPSYEARGVVKSLEGRKSIMQLAHRMVKIFCRTLDMEDNTNFPHLTRINNGEVTISVRMNKTVSDVPKGMILSAATSFWLPLSPQSVFDYMIDNKERAKWEPLWYGNPGHELQRISTGSNPRNFISITRPVSCSENNNTVTLRESYADALGSMMVYSAFDMEIMNFAMRGEDTSQLLVLPSGFTISWDGQPNALEGSSGQVGRSRGSVVTLMLQLLASSSSEMDKVDMEFVGYVTTLLSSTVEKIKSALNRTN</sequence>
<gene>
    <name evidence="8" type="ORF">KK1_027997</name>
</gene>
<name>A0A151S680_CAJCA</name>
<evidence type="ECO:0000256" key="3">
    <source>
        <dbReference type="ARBA" id="ARBA00023155"/>
    </source>
</evidence>
<evidence type="ECO:0000256" key="6">
    <source>
        <dbReference type="SAM" id="MobiDB-lite"/>
    </source>
</evidence>
<evidence type="ECO:0000259" key="7">
    <source>
        <dbReference type="PROSITE" id="PS50848"/>
    </source>
</evidence>
<evidence type="ECO:0000256" key="5">
    <source>
        <dbReference type="ARBA" id="ARBA00023242"/>
    </source>
</evidence>
<dbReference type="Pfam" id="PF01852">
    <property type="entry name" value="START"/>
    <property type="match status" value="1"/>
</dbReference>
<reference evidence="8" key="1">
    <citation type="journal article" date="2012" name="Nat. Biotechnol.">
        <title>Draft genome sequence of pigeonpea (Cajanus cajan), an orphan legume crop of resource-poor farmers.</title>
        <authorList>
            <person name="Varshney R.K."/>
            <person name="Chen W."/>
            <person name="Li Y."/>
            <person name="Bharti A.K."/>
            <person name="Saxena R.K."/>
            <person name="Schlueter J.A."/>
            <person name="Donoghue M.T."/>
            <person name="Azam S."/>
            <person name="Fan G."/>
            <person name="Whaley A.M."/>
            <person name="Farmer A.D."/>
            <person name="Sheridan J."/>
            <person name="Iwata A."/>
            <person name="Tuteja R."/>
            <person name="Penmetsa R.V."/>
            <person name="Wu W."/>
            <person name="Upadhyaya H.D."/>
            <person name="Yang S.P."/>
            <person name="Shah T."/>
            <person name="Saxena K.B."/>
            <person name="Michael T."/>
            <person name="McCombie W.R."/>
            <person name="Yang B."/>
            <person name="Zhang G."/>
            <person name="Yang H."/>
            <person name="Wang J."/>
            <person name="Spillane C."/>
            <person name="Cook D.R."/>
            <person name="May G.D."/>
            <person name="Xu X."/>
            <person name="Jackson S.A."/>
        </authorList>
    </citation>
    <scope>NUCLEOTIDE SEQUENCE [LARGE SCALE GENOMIC DNA]</scope>
</reference>
<organism evidence="8 9">
    <name type="scientific">Cajanus cajan</name>
    <name type="common">Pigeon pea</name>
    <name type="synonym">Cajanus indicus</name>
    <dbReference type="NCBI Taxonomy" id="3821"/>
    <lineage>
        <taxon>Eukaryota</taxon>
        <taxon>Viridiplantae</taxon>
        <taxon>Streptophyta</taxon>
        <taxon>Embryophyta</taxon>
        <taxon>Tracheophyta</taxon>
        <taxon>Spermatophyta</taxon>
        <taxon>Magnoliopsida</taxon>
        <taxon>eudicotyledons</taxon>
        <taxon>Gunneridae</taxon>
        <taxon>Pentapetalae</taxon>
        <taxon>rosids</taxon>
        <taxon>fabids</taxon>
        <taxon>Fabales</taxon>
        <taxon>Fabaceae</taxon>
        <taxon>Papilionoideae</taxon>
        <taxon>50 kb inversion clade</taxon>
        <taxon>NPAAA clade</taxon>
        <taxon>indigoferoid/millettioid clade</taxon>
        <taxon>Phaseoleae</taxon>
        <taxon>Cajanus</taxon>
    </lineage>
</organism>
<evidence type="ECO:0000256" key="4">
    <source>
        <dbReference type="ARBA" id="ARBA00023163"/>
    </source>
</evidence>
<dbReference type="InterPro" id="IPR023393">
    <property type="entry name" value="START-like_dom_sf"/>
</dbReference>
<feature type="compositionally biased region" description="Polar residues" evidence="6">
    <location>
        <begin position="1"/>
        <end position="15"/>
    </location>
</feature>
<keyword evidence="3 8" id="KW-0371">Homeobox</keyword>
<evidence type="ECO:0000256" key="2">
    <source>
        <dbReference type="ARBA" id="ARBA00023125"/>
    </source>
</evidence>
<dbReference type="EMBL" id="KQ483458">
    <property type="protein sequence ID" value="KYP50289.1"/>
    <property type="molecule type" value="Genomic_DNA"/>
</dbReference>
<dbReference type="PROSITE" id="PS50848">
    <property type="entry name" value="START"/>
    <property type="match status" value="1"/>
</dbReference>
<dbReference type="Gene3D" id="3.30.530.20">
    <property type="match status" value="1"/>
</dbReference>
<dbReference type="Proteomes" id="UP000075243">
    <property type="component" value="Unassembled WGS sequence"/>
</dbReference>
<keyword evidence="9" id="KW-1185">Reference proteome</keyword>
<accession>A0A151S680</accession>
<proteinExistence type="predicted"/>
<evidence type="ECO:0000256" key="1">
    <source>
        <dbReference type="ARBA" id="ARBA00023015"/>
    </source>
</evidence>
<protein>
    <submittedName>
        <fullName evidence="8">Homeobox-leucine zipper protein HDG11</fullName>
    </submittedName>
</protein>
<evidence type="ECO:0000313" key="9">
    <source>
        <dbReference type="Proteomes" id="UP000075243"/>
    </source>
</evidence>
<keyword evidence="2 8" id="KW-0238">DNA-binding</keyword>
<keyword evidence="1" id="KW-0805">Transcription regulation</keyword>
<dbReference type="GO" id="GO:0003677">
    <property type="term" value="F:DNA binding"/>
    <property type="evidence" value="ECO:0007669"/>
    <property type="project" value="UniProtKB-KW"/>
</dbReference>
<dbReference type="SMART" id="SM00234">
    <property type="entry name" value="START"/>
    <property type="match status" value="1"/>
</dbReference>
<keyword evidence="5" id="KW-0539">Nucleus</keyword>
<dbReference type="GO" id="GO:0008289">
    <property type="term" value="F:lipid binding"/>
    <property type="evidence" value="ECO:0007669"/>
    <property type="project" value="InterPro"/>
</dbReference>
<dbReference type="InterPro" id="IPR002913">
    <property type="entry name" value="START_lipid-bd_dom"/>
</dbReference>
<dbReference type="Gramene" id="C.cajan_26808.t">
    <property type="protein sequence ID" value="C.cajan_26808.t"/>
    <property type="gene ID" value="C.cajan_26808"/>
</dbReference>
<dbReference type="CDD" id="cd08875">
    <property type="entry name" value="START_ArGLABRA2_like"/>
    <property type="match status" value="1"/>
</dbReference>
<feature type="domain" description="START" evidence="7">
    <location>
        <begin position="58"/>
        <end position="290"/>
    </location>
</feature>
<dbReference type="InterPro" id="IPR042160">
    <property type="entry name" value="HD-Zip_IV"/>
</dbReference>
<dbReference type="PANTHER" id="PTHR45654">
    <property type="entry name" value="HOMEOBOX-LEUCINE ZIPPER PROTEIN MERISTEM L1"/>
    <property type="match status" value="1"/>
</dbReference>
<dbReference type="OMA" id="HTEVSWI"/>
<dbReference type="InterPro" id="IPR057993">
    <property type="entry name" value="HD-Zip_IV_C"/>
</dbReference>
<dbReference type="SUPFAM" id="SSF55961">
    <property type="entry name" value="Bet v1-like"/>
    <property type="match status" value="2"/>
</dbReference>
<evidence type="ECO:0000313" key="8">
    <source>
        <dbReference type="EMBL" id="KYP50289.1"/>
    </source>
</evidence>
<dbReference type="AlphaFoldDB" id="A0A151S680"/>
<dbReference type="PANTHER" id="PTHR45654:SF9">
    <property type="entry name" value="HOMEOBOX-LEUCINE ZIPPER PROTEIN HDG10-RELATED"/>
    <property type="match status" value="1"/>
</dbReference>
<feature type="region of interest" description="Disordered" evidence="6">
    <location>
        <begin position="1"/>
        <end position="21"/>
    </location>
</feature>
<dbReference type="Pfam" id="PF25797">
    <property type="entry name" value="PDF2_C"/>
    <property type="match status" value="1"/>
</dbReference>
<dbReference type="STRING" id="3821.A0A151S680"/>